<dbReference type="InterPro" id="IPR001650">
    <property type="entry name" value="Helicase_C-like"/>
</dbReference>
<dbReference type="GO" id="GO:0006270">
    <property type="term" value="P:DNA replication initiation"/>
    <property type="evidence" value="ECO:0007669"/>
    <property type="project" value="TreeGrafter"/>
</dbReference>
<keyword evidence="7" id="KW-1185">Reference proteome</keyword>
<dbReference type="InterPro" id="IPR011545">
    <property type="entry name" value="DEAD/DEAH_box_helicase_dom"/>
</dbReference>
<evidence type="ECO:0000313" key="7">
    <source>
        <dbReference type="Proteomes" id="UP000678228"/>
    </source>
</evidence>
<reference evidence="6" key="1">
    <citation type="submission" date="2021-03" db="EMBL/GenBank/DDBJ databases">
        <title>Bacillus suaedae sp. nov., isolated from Suaeda aralocaspica.</title>
        <authorList>
            <person name="Lei R.F.R."/>
        </authorList>
    </citation>
    <scope>NUCLEOTIDE SEQUENCE</scope>
    <source>
        <strain evidence="6">YZJH907-2</strain>
    </source>
</reference>
<evidence type="ECO:0000256" key="1">
    <source>
        <dbReference type="ARBA" id="ARBA00022741"/>
    </source>
</evidence>
<dbReference type="SMART" id="SM00487">
    <property type="entry name" value="DEXDc"/>
    <property type="match status" value="1"/>
</dbReference>
<dbReference type="GO" id="GO:0003677">
    <property type="term" value="F:DNA binding"/>
    <property type="evidence" value="ECO:0007669"/>
    <property type="project" value="UniProtKB-KW"/>
</dbReference>
<dbReference type="GO" id="GO:0043138">
    <property type="term" value="F:3'-5' DNA helicase activity"/>
    <property type="evidence" value="ECO:0007669"/>
    <property type="project" value="TreeGrafter"/>
</dbReference>
<dbReference type="Pfam" id="PF00271">
    <property type="entry name" value="Helicase_C"/>
    <property type="match status" value="1"/>
</dbReference>
<name>A0A940WPB7_9BACI</name>
<keyword evidence="2" id="KW-0067">ATP-binding</keyword>
<evidence type="ECO:0000259" key="4">
    <source>
        <dbReference type="PROSITE" id="PS51192"/>
    </source>
</evidence>
<dbReference type="SMART" id="SM00490">
    <property type="entry name" value="HELICc"/>
    <property type="match status" value="1"/>
</dbReference>
<dbReference type="GO" id="GO:0006302">
    <property type="term" value="P:double-strand break repair"/>
    <property type="evidence" value="ECO:0007669"/>
    <property type="project" value="TreeGrafter"/>
</dbReference>
<evidence type="ECO:0000256" key="3">
    <source>
        <dbReference type="ARBA" id="ARBA00023125"/>
    </source>
</evidence>
<evidence type="ECO:0000259" key="5">
    <source>
        <dbReference type="PROSITE" id="PS51194"/>
    </source>
</evidence>
<dbReference type="Proteomes" id="UP000678228">
    <property type="component" value="Unassembled WGS sequence"/>
</dbReference>
<protein>
    <submittedName>
        <fullName evidence="6">DEAD/DEAH box helicase</fullName>
    </submittedName>
</protein>
<dbReference type="Gene3D" id="3.40.50.300">
    <property type="entry name" value="P-loop containing nucleotide triphosphate hydrolases"/>
    <property type="match status" value="2"/>
</dbReference>
<organism evidence="6 7">
    <name type="scientific">Halalkalibacter suaedae</name>
    <dbReference type="NCBI Taxonomy" id="2822140"/>
    <lineage>
        <taxon>Bacteria</taxon>
        <taxon>Bacillati</taxon>
        <taxon>Bacillota</taxon>
        <taxon>Bacilli</taxon>
        <taxon>Bacillales</taxon>
        <taxon>Bacillaceae</taxon>
        <taxon>Halalkalibacter</taxon>
    </lineage>
</organism>
<dbReference type="InterPro" id="IPR014001">
    <property type="entry name" value="Helicase_ATP-bd"/>
</dbReference>
<accession>A0A940WPB7</accession>
<keyword evidence="6" id="KW-0347">Helicase</keyword>
<evidence type="ECO:0000313" key="6">
    <source>
        <dbReference type="EMBL" id="MBP3950045.1"/>
    </source>
</evidence>
<dbReference type="GO" id="GO:0005524">
    <property type="term" value="F:ATP binding"/>
    <property type="evidence" value="ECO:0007669"/>
    <property type="project" value="UniProtKB-KW"/>
</dbReference>
<evidence type="ECO:0000256" key="2">
    <source>
        <dbReference type="ARBA" id="ARBA00022840"/>
    </source>
</evidence>
<dbReference type="GO" id="GO:0006310">
    <property type="term" value="P:DNA recombination"/>
    <property type="evidence" value="ECO:0007669"/>
    <property type="project" value="TreeGrafter"/>
</dbReference>
<dbReference type="AlphaFoldDB" id="A0A940WPB7"/>
<proteinExistence type="predicted"/>
<dbReference type="InterPro" id="IPR027417">
    <property type="entry name" value="P-loop_NTPase"/>
</dbReference>
<dbReference type="PANTHER" id="PTHR30580">
    <property type="entry name" value="PRIMOSOMAL PROTEIN N"/>
    <property type="match status" value="1"/>
</dbReference>
<dbReference type="PROSITE" id="PS51192">
    <property type="entry name" value="HELICASE_ATP_BIND_1"/>
    <property type="match status" value="1"/>
</dbReference>
<feature type="domain" description="Helicase C-terminal" evidence="5">
    <location>
        <begin position="325"/>
        <end position="467"/>
    </location>
</feature>
<comment type="caution">
    <text evidence="6">The sequence shown here is derived from an EMBL/GenBank/DDBJ whole genome shotgun (WGS) entry which is preliminary data.</text>
</comment>
<feature type="domain" description="Helicase ATP-binding" evidence="4">
    <location>
        <begin position="144"/>
        <end position="296"/>
    </location>
</feature>
<gene>
    <name evidence="6" type="ORF">J7W16_02795</name>
</gene>
<sequence>MTDFFCYALLLWKKGCVHVELIQLFMLGKRLLRTEIPFPKHELQPLIENQTLMLETGLINKNGKILCRRCGNKDKSLLGSHPCAKCQSSKCMYCRHCLTLGKISSCQMLYRWTGPQLPFPKVEAALTWEGELSSGQRHASKQVRQAVINQKSMLVWAVCGAGKTEVLFEGLAEAFLHGHRVLLATPRTDVVKELYPRLKKSFPLIKMSALYGGSKDRAPDAQLVIATTHQVMRFYRAFDVVIVDEVDAFPFSFDQSLQYAVEQAQKQLSALIYLSATPDHTLLQSSDIETIKIPRRFHNHPLPVPRFQWTGNWFKKVTNNKWPNGLNKWLAENLAQNKPLLLFIPSINTLQLTSAFLHNESFSHQTVHAEDPERHEKITQFRNQQIPLLLTTTILERGVTFTNVQVAVLGSENDVFTEAALVQISGRVGRHPDYPQGDICFFHNGKTKAMMKAKQQIENMNKEAGFK</sequence>
<dbReference type="PROSITE" id="PS51194">
    <property type="entry name" value="HELICASE_CTER"/>
    <property type="match status" value="1"/>
</dbReference>
<keyword evidence="1" id="KW-0547">Nucleotide-binding</keyword>
<dbReference type="PANTHER" id="PTHR30580:SF1">
    <property type="entry name" value="COMF OPERON PROTEIN 1"/>
    <property type="match status" value="1"/>
</dbReference>
<dbReference type="SUPFAM" id="SSF52540">
    <property type="entry name" value="P-loop containing nucleoside triphosphate hydrolases"/>
    <property type="match status" value="1"/>
</dbReference>
<dbReference type="EMBL" id="JAGKSQ010000001">
    <property type="protein sequence ID" value="MBP3950045.1"/>
    <property type="molecule type" value="Genomic_DNA"/>
</dbReference>
<keyword evidence="3" id="KW-0238">DNA-binding</keyword>
<dbReference type="Pfam" id="PF00270">
    <property type="entry name" value="DEAD"/>
    <property type="match status" value="1"/>
</dbReference>
<keyword evidence="6" id="KW-0378">Hydrolase</keyword>